<evidence type="ECO:0000256" key="1">
    <source>
        <dbReference type="SAM" id="MobiDB-lite"/>
    </source>
</evidence>
<feature type="region of interest" description="Disordered" evidence="1">
    <location>
        <begin position="40"/>
        <end position="64"/>
    </location>
</feature>
<dbReference type="EMBL" id="JAIWYP010000009">
    <property type="protein sequence ID" value="KAH3778602.1"/>
    <property type="molecule type" value="Genomic_DNA"/>
</dbReference>
<dbReference type="Proteomes" id="UP000828390">
    <property type="component" value="Unassembled WGS sequence"/>
</dbReference>
<accession>A0A9D4EE11</accession>
<comment type="caution">
    <text evidence="2">The sequence shown here is derived from an EMBL/GenBank/DDBJ whole genome shotgun (WGS) entry which is preliminary data.</text>
</comment>
<evidence type="ECO:0000313" key="3">
    <source>
        <dbReference type="Proteomes" id="UP000828390"/>
    </source>
</evidence>
<feature type="compositionally biased region" description="Polar residues" evidence="1">
    <location>
        <begin position="40"/>
        <end position="54"/>
    </location>
</feature>
<reference evidence="2" key="2">
    <citation type="submission" date="2020-11" db="EMBL/GenBank/DDBJ databases">
        <authorList>
            <person name="McCartney M.A."/>
            <person name="Auch B."/>
            <person name="Kono T."/>
            <person name="Mallez S."/>
            <person name="Becker A."/>
            <person name="Gohl D.M."/>
            <person name="Silverstein K.A.T."/>
            <person name="Koren S."/>
            <person name="Bechman K.B."/>
            <person name="Herman A."/>
            <person name="Abrahante J.E."/>
            <person name="Garbe J."/>
        </authorList>
    </citation>
    <scope>NUCLEOTIDE SEQUENCE</scope>
    <source>
        <strain evidence="2">Duluth1</strain>
        <tissue evidence="2">Whole animal</tissue>
    </source>
</reference>
<reference evidence="2" key="1">
    <citation type="journal article" date="2019" name="bioRxiv">
        <title>The Genome of the Zebra Mussel, Dreissena polymorpha: A Resource for Invasive Species Research.</title>
        <authorList>
            <person name="McCartney M.A."/>
            <person name="Auch B."/>
            <person name="Kono T."/>
            <person name="Mallez S."/>
            <person name="Zhang Y."/>
            <person name="Obille A."/>
            <person name="Becker A."/>
            <person name="Abrahante J.E."/>
            <person name="Garbe J."/>
            <person name="Badalamenti J.P."/>
            <person name="Herman A."/>
            <person name="Mangelson H."/>
            <person name="Liachko I."/>
            <person name="Sullivan S."/>
            <person name="Sone E.D."/>
            <person name="Koren S."/>
            <person name="Silverstein K.A.T."/>
            <person name="Beckman K.B."/>
            <person name="Gohl D.M."/>
        </authorList>
    </citation>
    <scope>NUCLEOTIDE SEQUENCE</scope>
    <source>
        <strain evidence="2">Duluth1</strain>
        <tissue evidence="2">Whole animal</tissue>
    </source>
</reference>
<gene>
    <name evidence="2" type="ORF">DPMN_180071</name>
</gene>
<name>A0A9D4EE11_DREPO</name>
<organism evidence="2 3">
    <name type="scientific">Dreissena polymorpha</name>
    <name type="common">Zebra mussel</name>
    <name type="synonym">Mytilus polymorpha</name>
    <dbReference type="NCBI Taxonomy" id="45954"/>
    <lineage>
        <taxon>Eukaryota</taxon>
        <taxon>Metazoa</taxon>
        <taxon>Spiralia</taxon>
        <taxon>Lophotrochozoa</taxon>
        <taxon>Mollusca</taxon>
        <taxon>Bivalvia</taxon>
        <taxon>Autobranchia</taxon>
        <taxon>Heteroconchia</taxon>
        <taxon>Euheterodonta</taxon>
        <taxon>Imparidentia</taxon>
        <taxon>Neoheterodontei</taxon>
        <taxon>Myida</taxon>
        <taxon>Dreissenoidea</taxon>
        <taxon>Dreissenidae</taxon>
        <taxon>Dreissena</taxon>
    </lineage>
</organism>
<sequence>MDLQKQSIDPDKNGIGHRNVQGNSILHPQECFECKATKKVQGSSAQHGTDSEAQGQVLEAISKA</sequence>
<keyword evidence="3" id="KW-1185">Reference proteome</keyword>
<feature type="region of interest" description="Disordered" evidence="1">
    <location>
        <begin position="1"/>
        <end position="22"/>
    </location>
</feature>
<dbReference type="AlphaFoldDB" id="A0A9D4EE11"/>
<evidence type="ECO:0000313" key="2">
    <source>
        <dbReference type="EMBL" id="KAH3778602.1"/>
    </source>
</evidence>
<proteinExistence type="predicted"/>
<protein>
    <submittedName>
        <fullName evidence="2">Uncharacterized protein</fullName>
    </submittedName>
</protein>